<gene>
    <name evidence="1" type="ORF">HHSLTHF2_24210</name>
</gene>
<name>A0A6F8U5W1_9GAMM</name>
<proteinExistence type="predicted"/>
<reference evidence="1 2" key="1">
    <citation type="submission" date="2020-03" db="EMBL/GenBank/DDBJ databases">
        <title>Complete Genome Sequence of Halomonas hydrothermalis Strain Slthf2, Halophilic Bacterium Isolated from Deep-Sea Hydrothermal-Vent Environments.</title>
        <authorList>
            <person name="Takeyama N."/>
            <person name="Huang M."/>
            <person name="Sato K."/>
            <person name="Galipon J."/>
            <person name="Arakawa K."/>
        </authorList>
    </citation>
    <scope>NUCLEOTIDE SEQUENCE [LARGE SCALE GENOMIC DNA]</scope>
    <source>
        <strain evidence="1 2">Slthf2</strain>
    </source>
</reference>
<dbReference type="EMBL" id="AP022843">
    <property type="protein sequence ID" value="BCB08531.1"/>
    <property type="molecule type" value="Genomic_DNA"/>
</dbReference>
<protein>
    <submittedName>
        <fullName evidence="1">Uncharacterized protein</fullName>
    </submittedName>
</protein>
<organism evidence="1 2">
    <name type="scientific">Halomonas hydrothermalis</name>
    <dbReference type="NCBI Taxonomy" id="115561"/>
    <lineage>
        <taxon>Bacteria</taxon>
        <taxon>Pseudomonadati</taxon>
        <taxon>Pseudomonadota</taxon>
        <taxon>Gammaproteobacteria</taxon>
        <taxon>Oceanospirillales</taxon>
        <taxon>Halomonadaceae</taxon>
        <taxon>Halomonas</taxon>
    </lineage>
</organism>
<accession>A0A6F8U5W1</accession>
<sequence length="70" mass="7805">MVRHLGDGGAAVLSMLKEHRKLQLPPTEHLADVLCYQNSCRDRDQYTRSLACTKAISFDKVGTPLQVHAI</sequence>
<keyword evidence="2" id="KW-1185">Reference proteome</keyword>
<dbReference type="AlphaFoldDB" id="A0A6F8U5W1"/>
<dbReference type="Proteomes" id="UP000502259">
    <property type="component" value="Chromosome"/>
</dbReference>
<evidence type="ECO:0000313" key="1">
    <source>
        <dbReference type="EMBL" id="BCB08531.1"/>
    </source>
</evidence>
<evidence type="ECO:0000313" key="2">
    <source>
        <dbReference type="Proteomes" id="UP000502259"/>
    </source>
</evidence>